<dbReference type="AlphaFoldDB" id="A0A1X1ZG47"/>
<organism evidence="1 2">
    <name type="scientific">Mycobacterium nebraskense</name>
    <dbReference type="NCBI Taxonomy" id="244292"/>
    <lineage>
        <taxon>Bacteria</taxon>
        <taxon>Bacillati</taxon>
        <taxon>Actinomycetota</taxon>
        <taxon>Actinomycetes</taxon>
        <taxon>Mycobacteriales</taxon>
        <taxon>Mycobacteriaceae</taxon>
        <taxon>Mycobacterium</taxon>
    </lineage>
</organism>
<name>A0A1X1ZG47_9MYCO</name>
<keyword evidence="2" id="KW-1185">Reference proteome</keyword>
<reference evidence="1 2" key="1">
    <citation type="submission" date="2016-01" db="EMBL/GenBank/DDBJ databases">
        <title>The new phylogeny of the genus Mycobacterium.</title>
        <authorList>
            <person name="Tarcisio F."/>
            <person name="Conor M."/>
            <person name="Antonella G."/>
            <person name="Elisabetta G."/>
            <person name="Giulia F.S."/>
            <person name="Sara T."/>
            <person name="Anna F."/>
            <person name="Clotilde B."/>
            <person name="Roberto B."/>
            <person name="Veronica D.S."/>
            <person name="Fabio R."/>
            <person name="Monica P."/>
            <person name="Olivier J."/>
            <person name="Enrico T."/>
            <person name="Nicola S."/>
        </authorList>
    </citation>
    <scope>NUCLEOTIDE SEQUENCE [LARGE SCALE GENOMIC DNA]</scope>
    <source>
        <strain evidence="1 2">DSM 44803</strain>
    </source>
</reference>
<dbReference type="EMBL" id="LQPH01000122">
    <property type="protein sequence ID" value="ORW22309.1"/>
    <property type="molecule type" value="Genomic_DNA"/>
</dbReference>
<gene>
    <name evidence="1" type="ORF">AWC17_05205</name>
</gene>
<dbReference type="Proteomes" id="UP000193781">
    <property type="component" value="Unassembled WGS sequence"/>
</dbReference>
<comment type="caution">
    <text evidence="1">The sequence shown here is derived from an EMBL/GenBank/DDBJ whole genome shotgun (WGS) entry which is preliminary data.</text>
</comment>
<proteinExistence type="predicted"/>
<sequence length="185" mass="20553">MTAAVTVDSLAADDYVDLAAGRVRAILARHGCDELTTPARYNSTMVLTAELPLCPLDEDREGWRVFRYSHDGRLMAPFERRRALWADGDTVIALCPHGDRTRLERCTCGVRFVPDPAVFPHTVEMAKATFRDGLALPPGYRIVAATGAAEGAVHRDVTALGDGYVSFLEYRRAQRFRVTELFHTD</sequence>
<evidence type="ECO:0000313" key="1">
    <source>
        <dbReference type="EMBL" id="ORW22309.1"/>
    </source>
</evidence>
<protein>
    <submittedName>
        <fullName evidence="1">Uncharacterized protein</fullName>
    </submittedName>
</protein>
<evidence type="ECO:0000313" key="2">
    <source>
        <dbReference type="Proteomes" id="UP000193781"/>
    </source>
</evidence>
<dbReference type="RefSeq" id="WP_085164828.1">
    <property type="nucleotide sequence ID" value="NZ_JACKSS010000131.1"/>
</dbReference>
<accession>A0A1X1ZG47</accession>